<feature type="non-terminal residue" evidence="1">
    <location>
        <position position="1"/>
    </location>
</feature>
<protein>
    <submittedName>
        <fullName evidence="1">Uncharacterized protein</fullName>
    </submittedName>
</protein>
<dbReference type="Proteomes" id="UP000004416">
    <property type="component" value="Unassembled WGS sequence"/>
</dbReference>
<dbReference type="AlphaFoldDB" id="G9XJ82"/>
<sequence length="45" mass="5201">PFLKIRKQASRFSKLPNFKEGNSRDVLCVSGSQHFDHYGPAPHRF</sequence>
<proteinExistence type="predicted"/>
<evidence type="ECO:0000313" key="1">
    <source>
        <dbReference type="EMBL" id="EHL08366.1"/>
    </source>
</evidence>
<name>G9XJ82_DESHA</name>
<dbReference type="HOGENOM" id="CLU_3209121_0_0_9"/>
<reference evidence="1 2" key="1">
    <citation type="submission" date="2011-08" db="EMBL/GenBank/DDBJ databases">
        <authorList>
            <person name="Weinstock G."/>
            <person name="Sodergren E."/>
            <person name="Clifton S."/>
            <person name="Fulton L."/>
            <person name="Fulton B."/>
            <person name="Courtney L."/>
            <person name="Fronick C."/>
            <person name="Harrison M."/>
            <person name="Strong C."/>
            <person name="Farmer C."/>
            <person name="Delahaunty K."/>
            <person name="Markovic C."/>
            <person name="Hall O."/>
            <person name="Minx P."/>
            <person name="Tomlinson C."/>
            <person name="Mitreva M."/>
            <person name="Hou S."/>
            <person name="Chen J."/>
            <person name="Wollam A."/>
            <person name="Pepin K.H."/>
            <person name="Johnson M."/>
            <person name="Bhonagiri V."/>
            <person name="Zhang X."/>
            <person name="Suruliraj S."/>
            <person name="Warren W."/>
            <person name="Chinwalla A."/>
            <person name="Mardis E.R."/>
            <person name="Wilson R.K."/>
        </authorList>
    </citation>
    <scope>NUCLEOTIDE SEQUENCE [LARGE SCALE GENOMIC DNA]</scope>
    <source>
        <strain evidence="1 2">DP7</strain>
    </source>
</reference>
<comment type="caution">
    <text evidence="1">The sequence shown here is derived from an EMBL/GenBank/DDBJ whole genome shotgun (WGS) entry which is preliminary data.</text>
</comment>
<accession>G9XJ82</accession>
<gene>
    <name evidence="1" type="ORF">HMPREF0322_01008</name>
</gene>
<dbReference type="EMBL" id="AFZX01000022">
    <property type="protein sequence ID" value="EHL08366.1"/>
    <property type="molecule type" value="Genomic_DNA"/>
</dbReference>
<evidence type="ECO:0000313" key="2">
    <source>
        <dbReference type="Proteomes" id="UP000004416"/>
    </source>
</evidence>
<organism evidence="1 2">
    <name type="scientific">Desulfitobacterium hafniense DP7</name>
    <dbReference type="NCBI Taxonomy" id="537010"/>
    <lineage>
        <taxon>Bacteria</taxon>
        <taxon>Bacillati</taxon>
        <taxon>Bacillota</taxon>
        <taxon>Clostridia</taxon>
        <taxon>Eubacteriales</taxon>
        <taxon>Desulfitobacteriaceae</taxon>
        <taxon>Desulfitobacterium</taxon>
    </lineage>
</organism>